<feature type="active site" evidence="13">
    <location>
        <position position="120"/>
    </location>
</feature>
<gene>
    <name evidence="18" type="ORF">RASY3_06400</name>
</gene>
<dbReference type="AlphaFoldDB" id="A0A011VY99"/>
<evidence type="ECO:0000256" key="11">
    <source>
        <dbReference type="ARBA" id="ARBA00023316"/>
    </source>
</evidence>
<dbReference type="InterPro" id="IPR037167">
    <property type="entry name" value="Peptidase_S11_C_sf"/>
</dbReference>
<comment type="similarity">
    <text evidence="3 15">Belongs to the peptidase S11 family.</text>
</comment>
<comment type="catalytic activity">
    <reaction evidence="12">
        <text>Preferential cleavage: (Ac)2-L-Lys-D-Ala-|-D-Ala. Also transpeptidation of peptidyl-alanyl moieties that are N-acyl substituents of D-alanine.</text>
        <dbReference type="EC" id="3.4.16.4"/>
    </reaction>
</comment>
<feature type="domain" description="Peptidase S11 D-Ala-D-Ala carboxypeptidase A C-terminal" evidence="17">
    <location>
        <begin position="294"/>
        <end position="359"/>
    </location>
</feature>
<reference evidence="18 19" key="1">
    <citation type="submission" date="2013-06" db="EMBL/GenBank/DDBJ databases">
        <title>Rumen cellulosomics: divergent fiber-degrading strategies revealed by comparative genome-wide analysis of six Ruminococcal strains.</title>
        <authorList>
            <person name="Dassa B."/>
            <person name="Borovok I."/>
            <person name="Lamed R."/>
            <person name="Flint H."/>
            <person name="Yeoman C.J."/>
            <person name="White B."/>
            <person name="Bayer E.A."/>
        </authorList>
    </citation>
    <scope>NUCLEOTIDE SEQUENCE [LARGE SCALE GENOMIC DNA]</scope>
    <source>
        <strain evidence="18 19">SY3</strain>
    </source>
</reference>
<evidence type="ECO:0000256" key="13">
    <source>
        <dbReference type="PIRSR" id="PIRSR618044-1"/>
    </source>
</evidence>
<feature type="binding site" evidence="14">
    <location>
        <position position="228"/>
    </location>
    <ligand>
        <name>substrate</name>
    </ligand>
</feature>
<feature type="domain" description="Peptidase S11 D-alanyl-D-alanine carboxypeptidase A N-terminal" evidence="16">
    <location>
        <begin position="29"/>
        <end position="258"/>
    </location>
</feature>
<dbReference type="Pfam" id="PF00768">
    <property type="entry name" value="Peptidase_S11"/>
    <property type="match status" value="1"/>
</dbReference>
<dbReference type="Proteomes" id="UP000021369">
    <property type="component" value="Unassembled WGS sequence"/>
</dbReference>
<dbReference type="PANTHER" id="PTHR21581">
    <property type="entry name" value="D-ALANYL-D-ALANINE CARBOXYPEPTIDASE"/>
    <property type="match status" value="1"/>
</dbReference>
<dbReference type="InterPro" id="IPR001967">
    <property type="entry name" value="Peptidase_S11_N"/>
</dbReference>
<comment type="caution">
    <text evidence="18">The sequence shown here is derived from an EMBL/GenBank/DDBJ whole genome shotgun (WGS) entry which is preliminary data.</text>
</comment>
<dbReference type="InterPro" id="IPR012338">
    <property type="entry name" value="Beta-lactam/transpept-like"/>
</dbReference>
<dbReference type="InterPro" id="IPR018044">
    <property type="entry name" value="Peptidase_S11"/>
</dbReference>
<evidence type="ECO:0000259" key="16">
    <source>
        <dbReference type="Pfam" id="PF00768"/>
    </source>
</evidence>
<evidence type="ECO:0000256" key="7">
    <source>
        <dbReference type="ARBA" id="ARBA00022729"/>
    </source>
</evidence>
<keyword evidence="7" id="KW-0732">Signal</keyword>
<feature type="active site" description="Acyl-ester intermediate" evidence="13">
    <location>
        <position position="65"/>
    </location>
</feature>
<keyword evidence="6" id="KW-0645">Protease</keyword>
<dbReference type="GO" id="GO:0009002">
    <property type="term" value="F:serine-type D-Ala-D-Ala carboxypeptidase activity"/>
    <property type="evidence" value="ECO:0007669"/>
    <property type="project" value="UniProtKB-EC"/>
</dbReference>
<proteinExistence type="inferred from homology"/>
<accession>A0A011VY99</accession>
<protein>
    <recommendedName>
        <fullName evidence="4">serine-type D-Ala-D-Ala carboxypeptidase</fullName>
        <ecNumber evidence="4">3.4.16.4</ecNumber>
    </recommendedName>
</protein>
<keyword evidence="10" id="KW-0573">Peptidoglycan synthesis</keyword>
<evidence type="ECO:0000256" key="10">
    <source>
        <dbReference type="ARBA" id="ARBA00022984"/>
    </source>
</evidence>
<keyword evidence="9" id="KW-0133">Cell shape</keyword>
<name>A0A011VY99_RUMAL</name>
<dbReference type="GO" id="GO:0009252">
    <property type="term" value="P:peptidoglycan biosynthetic process"/>
    <property type="evidence" value="ECO:0007669"/>
    <property type="project" value="UniProtKB-UniPathway"/>
</dbReference>
<keyword evidence="19" id="KW-1185">Reference proteome</keyword>
<evidence type="ECO:0000256" key="9">
    <source>
        <dbReference type="ARBA" id="ARBA00022960"/>
    </source>
</evidence>
<dbReference type="PATRIC" id="fig|1341156.4.peg.1697"/>
<dbReference type="PRINTS" id="PR00725">
    <property type="entry name" value="DADACBPTASE1"/>
</dbReference>
<feature type="active site" description="Proton acceptor" evidence="13">
    <location>
        <position position="68"/>
    </location>
</feature>
<dbReference type="Pfam" id="PF07943">
    <property type="entry name" value="PBP5_C"/>
    <property type="match status" value="1"/>
</dbReference>
<dbReference type="SUPFAM" id="SSF56601">
    <property type="entry name" value="beta-lactamase/transpeptidase-like"/>
    <property type="match status" value="1"/>
</dbReference>
<keyword evidence="8" id="KW-0378">Hydrolase</keyword>
<evidence type="ECO:0000256" key="3">
    <source>
        <dbReference type="ARBA" id="ARBA00007164"/>
    </source>
</evidence>
<evidence type="ECO:0000313" key="19">
    <source>
        <dbReference type="Proteomes" id="UP000021369"/>
    </source>
</evidence>
<dbReference type="OrthoDB" id="9791132at2"/>
<dbReference type="InterPro" id="IPR015956">
    <property type="entry name" value="Peniciliin-bd_prot_C_sf"/>
</dbReference>
<evidence type="ECO:0000256" key="15">
    <source>
        <dbReference type="RuleBase" id="RU004016"/>
    </source>
</evidence>
<keyword evidence="11" id="KW-0961">Cell wall biogenesis/degradation</keyword>
<evidence type="ECO:0000256" key="12">
    <source>
        <dbReference type="ARBA" id="ARBA00034000"/>
    </source>
</evidence>
<dbReference type="InterPro" id="IPR012907">
    <property type="entry name" value="Peptidase_S11_C"/>
</dbReference>
<dbReference type="Gene3D" id="3.40.710.10">
    <property type="entry name" value="DD-peptidase/beta-lactamase superfamily"/>
    <property type="match status" value="1"/>
</dbReference>
<dbReference type="UniPathway" id="UPA00219"/>
<dbReference type="EMBL" id="JEOB01000002">
    <property type="protein sequence ID" value="EXM39508.1"/>
    <property type="molecule type" value="Genomic_DNA"/>
</dbReference>
<dbReference type="PANTHER" id="PTHR21581:SF33">
    <property type="entry name" value="D-ALANYL-D-ALANINE CARBOXYPEPTIDASE DACB"/>
    <property type="match status" value="1"/>
</dbReference>
<evidence type="ECO:0000256" key="4">
    <source>
        <dbReference type="ARBA" id="ARBA00012448"/>
    </source>
</evidence>
<comment type="pathway">
    <text evidence="2">Cell wall biogenesis; peptidoglycan biosynthesis.</text>
</comment>
<evidence type="ECO:0000256" key="6">
    <source>
        <dbReference type="ARBA" id="ARBA00022670"/>
    </source>
</evidence>
<evidence type="ECO:0000256" key="8">
    <source>
        <dbReference type="ARBA" id="ARBA00022801"/>
    </source>
</evidence>
<dbReference type="RefSeq" id="WP_037286181.1">
    <property type="nucleotide sequence ID" value="NZ_JEOB01000002.1"/>
</dbReference>
<dbReference type="SUPFAM" id="SSF69189">
    <property type="entry name" value="Penicillin-binding protein associated domain"/>
    <property type="match status" value="1"/>
</dbReference>
<evidence type="ECO:0000256" key="1">
    <source>
        <dbReference type="ARBA" id="ARBA00003217"/>
    </source>
</evidence>
<dbReference type="GO" id="GO:0008360">
    <property type="term" value="P:regulation of cell shape"/>
    <property type="evidence" value="ECO:0007669"/>
    <property type="project" value="UniProtKB-KW"/>
</dbReference>
<dbReference type="Gene3D" id="2.60.410.10">
    <property type="entry name" value="D-Ala-D-Ala carboxypeptidase, C-terminal domain"/>
    <property type="match status" value="1"/>
</dbReference>
<evidence type="ECO:0000259" key="17">
    <source>
        <dbReference type="Pfam" id="PF07943"/>
    </source>
</evidence>
<organism evidence="18 19">
    <name type="scientific">Ruminococcus albus SY3</name>
    <dbReference type="NCBI Taxonomy" id="1341156"/>
    <lineage>
        <taxon>Bacteria</taxon>
        <taxon>Bacillati</taxon>
        <taxon>Bacillota</taxon>
        <taxon>Clostridia</taxon>
        <taxon>Eubacteriales</taxon>
        <taxon>Oscillospiraceae</taxon>
        <taxon>Ruminococcus</taxon>
    </lineage>
</organism>
<sequence>MRHDRLRFCAGAAVLAMLLIFTLSTIGAKAESQVKISAKAAIVYNGSTGEVLFEKNADERLPMASTTKIMSALIVLEQECLDEKFTVDSGAVNTEGSSMGLREGDEVSLRDLACGMLLPSGNDAANAAAVRVAGSIDSFVGMMNARAVKMGLENTHFVTPSGLDDYTDDHYSTARDMAVLAAEAMKNQDLRDICGLQRVKLKFGDPPYERWLTNTNKLLKHQGITGIKTGFTDKARRCLVSSCMREGCELICVTLNDPDDWKDHMALFDYGFSQVEQVKLSPKKPDISLTIADGRQVRCSIPEMVITMTRDGASRSESRVYLPDFIYAPVNNGDKVGEIVYLLDGRELGRRDITAAENISAPKTSNGVFIVIFRKIRQFTGL</sequence>
<comment type="function">
    <text evidence="1">Removes C-terminal D-alanyl residues from sugar-peptide cell wall precursors.</text>
</comment>
<dbReference type="GO" id="GO:0071555">
    <property type="term" value="P:cell wall organization"/>
    <property type="evidence" value="ECO:0007669"/>
    <property type="project" value="UniProtKB-KW"/>
</dbReference>
<dbReference type="GO" id="GO:0006508">
    <property type="term" value="P:proteolysis"/>
    <property type="evidence" value="ECO:0007669"/>
    <property type="project" value="UniProtKB-KW"/>
</dbReference>
<dbReference type="EC" id="3.4.16.4" evidence="4"/>
<evidence type="ECO:0000256" key="2">
    <source>
        <dbReference type="ARBA" id="ARBA00004752"/>
    </source>
</evidence>
<evidence type="ECO:0000313" key="18">
    <source>
        <dbReference type="EMBL" id="EXM39508.1"/>
    </source>
</evidence>
<evidence type="ECO:0000256" key="14">
    <source>
        <dbReference type="PIRSR" id="PIRSR618044-2"/>
    </source>
</evidence>
<keyword evidence="5" id="KW-0121">Carboxypeptidase</keyword>
<evidence type="ECO:0000256" key="5">
    <source>
        <dbReference type="ARBA" id="ARBA00022645"/>
    </source>
</evidence>